<organism evidence="2 3">
    <name type="scientific">Bauldia litoralis</name>
    <dbReference type="NCBI Taxonomy" id="665467"/>
    <lineage>
        <taxon>Bacteria</taxon>
        <taxon>Pseudomonadati</taxon>
        <taxon>Pseudomonadota</taxon>
        <taxon>Alphaproteobacteria</taxon>
        <taxon>Hyphomicrobiales</taxon>
        <taxon>Kaistiaceae</taxon>
        <taxon>Bauldia</taxon>
    </lineage>
</organism>
<dbReference type="EMBL" id="FMXQ01000004">
    <property type="protein sequence ID" value="SDB29417.1"/>
    <property type="molecule type" value="Genomic_DNA"/>
</dbReference>
<evidence type="ECO:0000313" key="2">
    <source>
        <dbReference type="EMBL" id="SDB29417.1"/>
    </source>
</evidence>
<protein>
    <recommendedName>
        <fullName evidence="4">Gluconate 2-dehydrogenase subunit 3</fullName>
    </recommendedName>
</protein>
<feature type="signal peptide" evidence="1">
    <location>
        <begin position="1"/>
        <end position="24"/>
    </location>
</feature>
<dbReference type="Proteomes" id="UP000199071">
    <property type="component" value="Unassembled WGS sequence"/>
</dbReference>
<evidence type="ECO:0000256" key="1">
    <source>
        <dbReference type="SAM" id="SignalP"/>
    </source>
</evidence>
<reference evidence="2 3" key="1">
    <citation type="submission" date="2016-10" db="EMBL/GenBank/DDBJ databases">
        <authorList>
            <person name="de Groot N.N."/>
        </authorList>
    </citation>
    <scope>NUCLEOTIDE SEQUENCE [LARGE SCALE GENOMIC DNA]</scope>
    <source>
        <strain evidence="2 3">ATCC 35022</strain>
    </source>
</reference>
<feature type="chain" id="PRO_5011643229" description="Gluconate 2-dehydrogenase subunit 3" evidence="1">
    <location>
        <begin position="25"/>
        <end position="227"/>
    </location>
</feature>
<evidence type="ECO:0008006" key="4">
    <source>
        <dbReference type="Google" id="ProtNLM"/>
    </source>
</evidence>
<sequence length="227" mass="24629">MLGTLIRFLIACGAIVSVLGFAAAAPGSGPDTVEADDAAGEAGERVMPGIPADGPLFPGNTETRRPFSVPAVAPTVVYDPASLPTPVRRLREQILEAAASGDIERIRPIIEANGEPPAFSYNDIGDDPIEYLRSLSTDPEGREILAVLSEMLETGYVHYGEGTPDEMYVWPYFAHYPVELLTGPQIVELLKIVYPGDYEDMKTFGTYLSYRVGLAPDGTWRYFLVGE</sequence>
<dbReference type="AlphaFoldDB" id="A0A1G6C957"/>
<dbReference type="STRING" id="665467.SAMN02982931_02213"/>
<keyword evidence="1" id="KW-0732">Signal</keyword>
<name>A0A1G6C957_9HYPH</name>
<proteinExistence type="predicted"/>
<accession>A0A1G6C957</accession>
<gene>
    <name evidence="2" type="ORF">SAMN02982931_02213</name>
</gene>
<dbReference type="RefSeq" id="WP_090876494.1">
    <property type="nucleotide sequence ID" value="NZ_FMXQ01000004.1"/>
</dbReference>
<keyword evidence="3" id="KW-1185">Reference proteome</keyword>
<dbReference type="OrthoDB" id="9809589at2"/>
<evidence type="ECO:0000313" key="3">
    <source>
        <dbReference type="Proteomes" id="UP000199071"/>
    </source>
</evidence>